<evidence type="ECO:0000256" key="1">
    <source>
        <dbReference type="ARBA" id="ARBA00022553"/>
    </source>
</evidence>
<name>A0A381U010_9ZZZZ</name>
<dbReference type="PANTHER" id="PTHR48111">
    <property type="entry name" value="REGULATOR OF RPOS"/>
    <property type="match status" value="1"/>
</dbReference>
<sequence length="224" mass="25311">MTSSVLIADDDTAICEALERSLRFEGFKVRSAFNGEVAIQEIERDLPDILILDINMPEVDGIQVTKYLRSLDIDIPICILSARDEVTDRVAGLEAGADDYVVKPFSFEELLARIRALLRRRSVDDAKVVSVGELNVDPMRRAAFYDGQLLDLTKKEFDLIHVLANNPSFVMSREQLLNKVWGYDFDVDTNVVDVFIGYLRKKLEADGKKRIIQTVRGVGFVLNK</sequence>
<dbReference type="PROSITE" id="PS51755">
    <property type="entry name" value="OMPR_PHOB"/>
    <property type="match status" value="1"/>
</dbReference>
<evidence type="ECO:0000259" key="6">
    <source>
        <dbReference type="PROSITE" id="PS50110"/>
    </source>
</evidence>
<accession>A0A381U010</accession>
<dbReference type="GO" id="GO:0006355">
    <property type="term" value="P:regulation of DNA-templated transcription"/>
    <property type="evidence" value="ECO:0007669"/>
    <property type="project" value="InterPro"/>
</dbReference>
<dbReference type="PROSITE" id="PS50110">
    <property type="entry name" value="RESPONSE_REGULATORY"/>
    <property type="match status" value="1"/>
</dbReference>
<dbReference type="GO" id="GO:0005829">
    <property type="term" value="C:cytosol"/>
    <property type="evidence" value="ECO:0007669"/>
    <property type="project" value="TreeGrafter"/>
</dbReference>
<evidence type="ECO:0000256" key="4">
    <source>
        <dbReference type="ARBA" id="ARBA00023125"/>
    </source>
</evidence>
<dbReference type="FunFam" id="1.10.10.10:FF:000005">
    <property type="entry name" value="Two-component system response regulator"/>
    <property type="match status" value="1"/>
</dbReference>
<keyword evidence="5" id="KW-0804">Transcription</keyword>
<feature type="domain" description="Response regulatory" evidence="6">
    <location>
        <begin position="4"/>
        <end position="118"/>
    </location>
</feature>
<proteinExistence type="predicted"/>
<evidence type="ECO:0000256" key="3">
    <source>
        <dbReference type="ARBA" id="ARBA00023015"/>
    </source>
</evidence>
<dbReference type="Pfam" id="PF00072">
    <property type="entry name" value="Response_reg"/>
    <property type="match status" value="1"/>
</dbReference>
<evidence type="ECO:0000259" key="7">
    <source>
        <dbReference type="PROSITE" id="PS51755"/>
    </source>
</evidence>
<evidence type="ECO:0000256" key="2">
    <source>
        <dbReference type="ARBA" id="ARBA00023012"/>
    </source>
</evidence>
<dbReference type="GO" id="GO:0000976">
    <property type="term" value="F:transcription cis-regulatory region binding"/>
    <property type="evidence" value="ECO:0007669"/>
    <property type="project" value="TreeGrafter"/>
</dbReference>
<dbReference type="SMART" id="SM00448">
    <property type="entry name" value="REC"/>
    <property type="match status" value="1"/>
</dbReference>
<dbReference type="SUPFAM" id="SSF52172">
    <property type="entry name" value="CheY-like"/>
    <property type="match status" value="1"/>
</dbReference>
<reference evidence="8" key="1">
    <citation type="submission" date="2018-05" db="EMBL/GenBank/DDBJ databases">
        <authorList>
            <person name="Lanie J.A."/>
            <person name="Ng W.-L."/>
            <person name="Kazmierczak K.M."/>
            <person name="Andrzejewski T.M."/>
            <person name="Davidsen T.M."/>
            <person name="Wayne K.J."/>
            <person name="Tettelin H."/>
            <person name="Glass J.I."/>
            <person name="Rusch D."/>
            <person name="Podicherti R."/>
            <person name="Tsui H.-C.T."/>
            <person name="Winkler M.E."/>
        </authorList>
    </citation>
    <scope>NUCLEOTIDE SEQUENCE</scope>
</reference>
<dbReference type="InterPro" id="IPR001867">
    <property type="entry name" value="OmpR/PhoB-type_DNA-bd"/>
</dbReference>
<dbReference type="InterPro" id="IPR011006">
    <property type="entry name" value="CheY-like_superfamily"/>
</dbReference>
<dbReference type="PANTHER" id="PTHR48111:SF22">
    <property type="entry name" value="REGULATOR OF RPOS"/>
    <property type="match status" value="1"/>
</dbReference>
<protein>
    <recommendedName>
        <fullName evidence="9">Transcriptional regulator ycf27</fullName>
    </recommendedName>
</protein>
<dbReference type="Gene3D" id="1.10.10.10">
    <property type="entry name" value="Winged helix-like DNA-binding domain superfamily/Winged helix DNA-binding domain"/>
    <property type="match status" value="1"/>
</dbReference>
<evidence type="ECO:0008006" key="9">
    <source>
        <dbReference type="Google" id="ProtNLM"/>
    </source>
</evidence>
<dbReference type="Gene3D" id="6.10.250.690">
    <property type="match status" value="1"/>
</dbReference>
<dbReference type="CDD" id="cd00383">
    <property type="entry name" value="trans_reg_C"/>
    <property type="match status" value="1"/>
</dbReference>
<dbReference type="InterPro" id="IPR036388">
    <property type="entry name" value="WH-like_DNA-bd_sf"/>
</dbReference>
<dbReference type="AlphaFoldDB" id="A0A381U010"/>
<evidence type="ECO:0000313" key="8">
    <source>
        <dbReference type="EMBL" id="SVA19793.1"/>
    </source>
</evidence>
<dbReference type="GO" id="GO:0000156">
    <property type="term" value="F:phosphorelay response regulator activity"/>
    <property type="evidence" value="ECO:0007669"/>
    <property type="project" value="TreeGrafter"/>
</dbReference>
<dbReference type="InterPro" id="IPR039420">
    <property type="entry name" value="WalR-like"/>
</dbReference>
<dbReference type="GO" id="GO:0032993">
    <property type="term" value="C:protein-DNA complex"/>
    <property type="evidence" value="ECO:0007669"/>
    <property type="project" value="TreeGrafter"/>
</dbReference>
<keyword evidence="1" id="KW-0597">Phosphoprotein</keyword>
<evidence type="ECO:0000256" key="5">
    <source>
        <dbReference type="ARBA" id="ARBA00023163"/>
    </source>
</evidence>
<gene>
    <name evidence="8" type="ORF">METZ01_LOCUS72647</name>
</gene>
<feature type="domain" description="OmpR/PhoB-type" evidence="7">
    <location>
        <begin position="126"/>
        <end position="224"/>
    </location>
</feature>
<dbReference type="Pfam" id="PF00486">
    <property type="entry name" value="Trans_reg_C"/>
    <property type="match status" value="1"/>
</dbReference>
<organism evidence="8">
    <name type="scientific">marine metagenome</name>
    <dbReference type="NCBI Taxonomy" id="408172"/>
    <lineage>
        <taxon>unclassified sequences</taxon>
        <taxon>metagenomes</taxon>
        <taxon>ecological metagenomes</taxon>
    </lineage>
</organism>
<keyword evidence="4" id="KW-0238">DNA-binding</keyword>
<keyword evidence="3" id="KW-0805">Transcription regulation</keyword>
<dbReference type="Gene3D" id="3.40.50.2300">
    <property type="match status" value="1"/>
</dbReference>
<dbReference type="InterPro" id="IPR001789">
    <property type="entry name" value="Sig_transdc_resp-reg_receiver"/>
</dbReference>
<dbReference type="SMART" id="SM00862">
    <property type="entry name" value="Trans_reg_C"/>
    <property type="match status" value="1"/>
</dbReference>
<keyword evidence="2" id="KW-0902">Two-component regulatory system</keyword>
<dbReference type="EMBL" id="UINC01005204">
    <property type="protein sequence ID" value="SVA19793.1"/>
    <property type="molecule type" value="Genomic_DNA"/>
</dbReference>